<evidence type="ECO:0000313" key="2">
    <source>
        <dbReference type="Proteomes" id="UP000197065"/>
    </source>
</evidence>
<gene>
    <name evidence="1" type="ORF">SAMN07250955_104110</name>
</gene>
<dbReference type="SUPFAM" id="SSF159594">
    <property type="entry name" value="XCC0632-like"/>
    <property type="match status" value="1"/>
</dbReference>
<keyword evidence="2" id="KW-1185">Reference proteome</keyword>
<protein>
    <submittedName>
        <fullName evidence="1">ABC-type uncharacterized transport system, auxiliary component</fullName>
    </submittedName>
</protein>
<accession>A0A212QY03</accession>
<dbReference type="AlphaFoldDB" id="A0A212QY03"/>
<evidence type="ECO:0000313" key="1">
    <source>
        <dbReference type="EMBL" id="SNB64600.1"/>
    </source>
</evidence>
<sequence>MRMRSFSRRRAIQGVASGGLLLGLTACGSLSPTRLWQRGYALQATPVLRGSIAPVGWNLLIIMPNAIPPLDGQAILSAEDGMPPSAMGDSKWRQSPTLMVRDGLRDAFLQSGAIQHVGIEGDGAPASLALQSNIAAFQLEEPSGEPPRVRVALDLVLIRSSDGKKLGFSSVAGQAKPDDLRPASVVKAFDEAAGNAFREAVNWTLRTGERQPVE</sequence>
<name>A0A212QY03_9PROT</name>
<organism evidence="1 2">
    <name type="scientific">Arboricoccus pini</name>
    <dbReference type="NCBI Taxonomy" id="1963835"/>
    <lineage>
        <taxon>Bacteria</taxon>
        <taxon>Pseudomonadati</taxon>
        <taxon>Pseudomonadota</taxon>
        <taxon>Alphaproteobacteria</taxon>
        <taxon>Geminicoccales</taxon>
        <taxon>Geminicoccaceae</taxon>
        <taxon>Arboricoccus</taxon>
    </lineage>
</organism>
<dbReference type="PROSITE" id="PS51257">
    <property type="entry name" value="PROKAR_LIPOPROTEIN"/>
    <property type="match status" value="1"/>
</dbReference>
<proteinExistence type="predicted"/>
<reference evidence="1 2" key="1">
    <citation type="submission" date="2017-06" db="EMBL/GenBank/DDBJ databases">
        <authorList>
            <person name="Kim H.J."/>
            <person name="Triplett B.A."/>
        </authorList>
    </citation>
    <scope>NUCLEOTIDE SEQUENCE [LARGE SCALE GENOMIC DNA]</scope>
    <source>
        <strain evidence="1 2">B29T1</strain>
    </source>
</reference>
<dbReference type="EMBL" id="FYEH01000004">
    <property type="protein sequence ID" value="SNB64600.1"/>
    <property type="molecule type" value="Genomic_DNA"/>
</dbReference>
<dbReference type="InterPro" id="IPR006311">
    <property type="entry name" value="TAT_signal"/>
</dbReference>
<dbReference type="PROSITE" id="PS51318">
    <property type="entry name" value="TAT"/>
    <property type="match status" value="1"/>
</dbReference>
<dbReference type="Gene3D" id="3.40.50.10610">
    <property type="entry name" value="ABC-type transport auxiliary lipoprotein component"/>
    <property type="match status" value="1"/>
</dbReference>
<dbReference type="Proteomes" id="UP000197065">
    <property type="component" value="Unassembled WGS sequence"/>
</dbReference>